<comment type="similarity">
    <text evidence="3">Belongs to the bacterial solute-binding protein 9 family.</text>
</comment>
<dbReference type="PRINTS" id="PR00691">
    <property type="entry name" value="ADHESINB"/>
</dbReference>
<evidence type="ECO:0000256" key="5">
    <source>
        <dbReference type="SAM" id="SignalP"/>
    </source>
</evidence>
<dbReference type="GO" id="GO:0046872">
    <property type="term" value="F:metal ion binding"/>
    <property type="evidence" value="ECO:0007669"/>
    <property type="project" value="InterPro"/>
</dbReference>
<evidence type="ECO:0000256" key="2">
    <source>
        <dbReference type="ARBA" id="ARBA00022729"/>
    </source>
</evidence>
<organism evidence="6 7">
    <name type="scientific">Cytobacillus depressus</name>
    <dbReference type="NCBI Taxonomy" id="1602942"/>
    <lineage>
        <taxon>Bacteria</taxon>
        <taxon>Bacillati</taxon>
        <taxon>Bacillota</taxon>
        <taxon>Bacilli</taxon>
        <taxon>Bacillales</taxon>
        <taxon>Bacillaceae</taxon>
        <taxon>Cytobacillus</taxon>
    </lineage>
</organism>
<dbReference type="PRINTS" id="PR00690">
    <property type="entry name" value="ADHESNFAMILY"/>
</dbReference>
<sequence>MKKIFLFLLIFSMLLAGCSTKEGEKQTDSNRLSVYTTVYPLQYFSERIGGPYIEAKTVYPPGADEHTFEPTQKDMIKLADADLFIYIGLGLEGFVEKAKNTLKNEKVQMVAAGENVQLDTTGHHDEGEHHDEATHEDEHDHDDAIHEDDGHHHGDIDPHVWIDPIYAKDLAEAIKNALIEKMPEHKDEFIANYDELSKELDDLNVKFQHTVDHAKRKEIIVSHSAFGYWEKRYGIKQISVSGLNTSNEPTQKQLEKIMSEAKEHDLSYVFFEQNVSSKLTEIIQKEIGAEALVLHNLSVLTDNDIKNHSTYFSIMDMNMKALEKAIN</sequence>
<evidence type="ECO:0000313" key="6">
    <source>
        <dbReference type="EMBL" id="KAB2338917.1"/>
    </source>
</evidence>
<accession>A0A6L3VEN9</accession>
<evidence type="ECO:0000313" key="7">
    <source>
        <dbReference type="Proteomes" id="UP000481030"/>
    </source>
</evidence>
<dbReference type="RefSeq" id="WP_151533663.1">
    <property type="nucleotide sequence ID" value="NZ_WBOS01000001.1"/>
</dbReference>
<protein>
    <submittedName>
        <fullName evidence="6">Adhesin</fullName>
    </submittedName>
</protein>
<gene>
    <name evidence="6" type="ORF">F7731_05070</name>
</gene>
<dbReference type="InterPro" id="IPR006129">
    <property type="entry name" value="AdhesinB"/>
</dbReference>
<keyword evidence="1 3" id="KW-0813">Transport</keyword>
<feature type="signal peptide" evidence="5">
    <location>
        <begin position="1"/>
        <end position="21"/>
    </location>
</feature>
<keyword evidence="7" id="KW-1185">Reference proteome</keyword>
<evidence type="ECO:0000256" key="1">
    <source>
        <dbReference type="ARBA" id="ARBA00022448"/>
    </source>
</evidence>
<dbReference type="InterPro" id="IPR006128">
    <property type="entry name" value="Lipoprotein_PsaA-like"/>
</dbReference>
<feature type="chain" id="PRO_5039701888" evidence="5">
    <location>
        <begin position="22"/>
        <end position="327"/>
    </location>
</feature>
<dbReference type="OrthoDB" id="9810636at2"/>
<dbReference type="EMBL" id="WBOS01000001">
    <property type="protein sequence ID" value="KAB2338917.1"/>
    <property type="molecule type" value="Genomic_DNA"/>
</dbReference>
<dbReference type="InterPro" id="IPR006127">
    <property type="entry name" value="ZnuA-like"/>
</dbReference>
<dbReference type="InterPro" id="IPR050492">
    <property type="entry name" value="Bact_metal-bind_prot9"/>
</dbReference>
<evidence type="ECO:0000256" key="3">
    <source>
        <dbReference type="RuleBase" id="RU003512"/>
    </source>
</evidence>
<reference evidence="6 7" key="1">
    <citation type="journal article" date="2016" name="Antonie Van Leeuwenhoek">
        <title>Bacillus depressus sp. nov., isolated from soil of a sunflower field.</title>
        <authorList>
            <person name="Wei X."/>
            <person name="Xin D."/>
            <person name="Xin Y."/>
            <person name="Zhang H."/>
            <person name="Wang T."/>
            <person name="Zhang J."/>
        </authorList>
    </citation>
    <scope>NUCLEOTIDE SEQUENCE [LARGE SCALE GENOMIC DNA]</scope>
    <source>
        <strain evidence="6 7">BZ1</strain>
    </source>
</reference>
<dbReference type="GO" id="GO:0007155">
    <property type="term" value="P:cell adhesion"/>
    <property type="evidence" value="ECO:0007669"/>
    <property type="project" value="InterPro"/>
</dbReference>
<evidence type="ECO:0000256" key="4">
    <source>
        <dbReference type="SAM" id="MobiDB-lite"/>
    </source>
</evidence>
<dbReference type="SUPFAM" id="SSF53807">
    <property type="entry name" value="Helical backbone' metal receptor"/>
    <property type="match status" value="1"/>
</dbReference>
<dbReference type="Proteomes" id="UP000481030">
    <property type="component" value="Unassembled WGS sequence"/>
</dbReference>
<name>A0A6L3VEN9_9BACI</name>
<dbReference type="Gene3D" id="3.40.50.1980">
    <property type="entry name" value="Nitrogenase molybdenum iron protein domain"/>
    <property type="match status" value="2"/>
</dbReference>
<dbReference type="GO" id="GO:0030001">
    <property type="term" value="P:metal ion transport"/>
    <property type="evidence" value="ECO:0007669"/>
    <property type="project" value="InterPro"/>
</dbReference>
<comment type="caution">
    <text evidence="6">The sequence shown here is derived from an EMBL/GenBank/DDBJ whole genome shotgun (WGS) entry which is preliminary data.</text>
</comment>
<dbReference type="PROSITE" id="PS51257">
    <property type="entry name" value="PROKAR_LIPOPROTEIN"/>
    <property type="match status" value="1"/>
</dbReference>
<keyword evidence="2 5" id="KW-0732">Signal</keyword>
<proteinExistence type="inferred from homology"/>
<dbReference type="PANTHER" id="PTHR42953">
    <property type="entry name" value="HIGH-AFFINITY ZINC UPTAKE SYSTEM PROTEIN ZNUA-RELATED"/>
    <property type="match status" value="1"/>
</dbReference>
<dbReference type="Pfam" id="PF01297">
    <property type="entry name" value="ZnuA"/>
    <property type="match status" value="1"/>
</dbReference>
<feature type="region of interest" description="Disordered" evidence="4">
    <location>
        <begin position="120"/>
        <end position="156"/>
    </location>
</feature>
<dbReference type="PANTHER" id="PTHR42953:SF8">
    <property type="entry name" value="ZINT DOMAIN-CONTAINING PROTEIN"/>
    <property type="match status" value="1"/>
</dbReference>
<dbReference type="AlphaFoldDB" id="A0A6L3VEN9"/>
<feature type="compositionally biased region" description="Basic and acidic residues" evidence="4">
    <location>
        <begin position="121"/>
        <end position="156"/>
    </location>
</feature>